<accession>A0ACB9IP74</accession>
<keyword evidence="2" id="KW-1185">Reference proteome</keyword>
<protein>
    <submittedName>
        <fullName evidence="1">Uncharacterized protein</fullName>
    </submittedName>
</protein>
<gene>
    <name evidence="1" type="ORF">L1987_25277</name>
</gene>
<sequence length="436" mass="48855">MTVWRLTNQEGDSVKKHGIGKGLMTIRRLTNAGAQNLPTCVDNHHGAFSQFPPSTSQKPTQRKKKSRKQPTVTVCLHLLDLFVQRRLVNKVQEKKSSVRSKKVLLMYMEASGKNVGKYEIALVVGRSEEDQSQYAMLVDDEELELRKLQETSNPLTWCGLCAVNLLAKFPPNSVRMKQPFHMQPWDSSQLVKKLFKIFHFVSTYAVIIGIQSFTLDELAQAFIDKDSLLLGKLNIALLKLLLTGVEKKLDSVFVSHICKNWKYRAGFGSKRDKSPKEPLNKEAALMASYDLSQGTLKGELFSILLLQGNIGMKISELATYSSNDEDDQSDLEDYGSVDDDPKDLSHYHDIVDLEDGSNASEHGQKNLDLNIEEKLNALLALSSMPEGAVVGAWTKSAHNIWVKQLRRTSTPVQLLQILADFVGSINKGWVYESDSS</sequence>
<evidence type="ECO:0000313" key="2">
    <source>
        <dbReference type="Proteomes" id="UP001056120"/>
    </source>
</evidence>
<proteinExistence type="predicted"/>
<name>A0ACB9IP74_9ASTR</name>
<reference evidence="2" key="1">
    <citation type="journal article" date="2022" name="Mol. Ecol. Resour.">
        <title>The genomes of chicory, endive, great burdock and yacon provide insights into Asteraceae palaeo-polyploidization history and plant inulin production.</title>
        <authorList>
            <person name="Fan W."/>
            <person name="Wang S."/>
            <person name="Wang H."/>
            <person name="Wang A."/>
            <person name="Jiang F."/>
            <person name="Liu H."/>
            <person name="Zhao H."/>
            <person name="Xu D."/>
            <person name="Zhang Y."/>
        </authorList>
    </citation>
    <scope>NUCLEOTIDE SEQUENCE [LARGE SCALE GENOMIC DNA]</scope>
    <source>
        <strain evidence="2">cv. Yunnan</strain>
    </source>
</reference>
<evidence type="ECO:0000313" key="1">
    <source>
        <dbReference type="EMBL" id="KAI3809306.1"/>
    </source>
</evidence>
<dbReference type="Proteomes" id="UP001056120">
    <property type="component" value="Linkage Group LG08"/>
</dbReference>
<comment type="caution">
    <text evidence="1">The sequence shown here is derived from an EMBL/GenBank/DDBJ whole genome shotgun (WGS) entry which is preliminary data.</text>
</comment>
<dbReference type="EMBL" id="CM042025">
    <property type="protein sequence ID" value="KAI3809306.1"/>
    <property type="molecule type" value="Genomic_DNA"/>
</dbReference>
<organism evidence="1 2">
    <name type="scientific">Smallanthus sonchifolius</name>
    <dbReference type="NCBI Taxonomy" id="185202"/>
    <lineage>
        <taxon>Eukaryota</taxon>
        <taxon>Viridiplantae</taxon>
        <taxon>Streptophyta</taxon>
        <taxon>Embryophyta</taxon>
        <taxon>Tracheophyta</taxon>
        <taxon>Spermatophyta</taxon>
        <taxon>Magnoliopsida</taxon>
        <taxon>eudicotyledons</taxon>
        <taxon>Gunneridae</taxon>
        <taxon>Pentapetalae</taxon>
        <taxon>asterids</taxon>
        <taxon>campanulids</taxon>
        <taxon>Asterales</taxon>
        <taxon>Asteraceae</taxon>
        <taxon>Asteroideae</taxon>
        <taxon>Heliantheae alliance</taxon>
        <taxon>Millerieae</taxon>
        <taxon>Smallanthus</taxon>
    </lineage>
</organism>
<reference evidence="1 2" key="2">
    <citation type="journal article" date="2022" name="Mol. Ecol. Resour.">
        <title>The genomes of chicory, endive, great burdock and yacon provide insights into Asteraceae paleo-polyploidization history and plant inulin production.</title>
        <authorList>
            <person name="Fan W."/>
            <person name="Wang S."/>
            <person name="Wang H."/>
            <person name="Wang A."/>
            <person name="Jiang F."/>
            <person name="Liu H."/>
            <person name="Zhao H."/>
            <person name="Xu D."/>
            <person name="Zhang Y."/>
        </authorList>
    </citation>
    <scope>NUCLEOTIDE SEQUENCE [LARGE SCALE GENOMIC DNA]</scope>
    <source>
        <strain evidence="2">cv. Yunnan</strain>
        <tissue evidence="1">Leaves</tissue>
    </source>
</reference>